<dbReference type="SMART" id="SM00248">
    <property type="entry name" value="ANK"/>
    <property type="match status" value="5"/>
</dbReference>
<evidence type="ECO:0000313" key="6">
    <source>
        <dbReference type="Proteomes" id="UP001610446"/>
    </source>
</evidence>
<sequence>MIEKRLLEQNLLETCKRLLKTRAYDVLEEIADRGFKLNEKHEWTSQSSSLTRQEFVHLVDKLPGKREDTDRGDGSVPVPPGQEHNLQSFTLRVASRKIRNGSLDSWEAIHIVASGTHWWHAGAIRYLAQQGSNLNEMDEWRGTPLHVAVKGGHRRFETAKALLELGADPNLLHKDRTAPLARAIGDGEMTRLLLQYGADFEASNLSVYYDAVCRGDEDLVQAILETGVDPNMPFCEDAPATYDDKRKEVSMRRSGPIEQGLRSRLLHLVALSGGANDNIRDGGIKVIQVLLEYGADPLLPIDGNTTIIHYCLCYRAIVQPFLAVPGLDVEYRDGGAGYCF</sequence>
<feature type="region of interest" description="Disordered" evidence="4">
    <location>
        <begin position="62"/>
        <end position="83"/>
    </location>
</feature>
<keyword evidence="1" id="KW-0677">Repeat</keyword>
<evidence type="ECO:0000313" key="5">
    <source>
        <dbReference type="EMBL" id="KAL2851539.1"/>
    </source>
</evidence>
<dbReference type="InterPro" id="IPR036770">
    <property type="entry name" value="Ankyrin_rpt-contain_sf"/>
</dbReference>
<accession>A0ABR4KGZ9</accession>
<reference evidence="5 6" key="1">
    <citation type="submission" date="2024-07" db="EMBL/GenBank/DDBJ databases">
        <title>Section-level genome sequencing and comparative genomics of Aspergillus sections Usti and Cavernicolus.</title>
        <authorList>
            <consortium name="Lawrence Berkeley National Laboratory"/>
            <person name="Nybo J.L."/>
            <person name="Vesth T.C."/>
            <person name="Theobald S."/>
            <person name="Frisvad J.C."/>
            <person name="Larsen T.O."/>
            <person name="Kjaerboelling I."/>
            <person name="Rothschild-Mancinelli K."/>
            <person name="Lyhne E.K."/>
            <person name="Kogle M.E."/>
            <person name="Barry K."/>
            <person name="Clum A."/>
            <person name="Na H."/>
            <person name="Ledsgaard L."/>
            <person name="Lin J."/>
            <person name="Lipzen A."/>
            <person name="Kuo A."/>
            <person name="Riley R."/>
            <person name="Mondo S."/>
            <person name="Labutti K."/>
            <person name="Haridas S."/>
            <person name="Pangalinan J."/>
            <person name="Salamov A.A."/>
            <person name="Simmons B.A."/>
            <person name="Magnuson J.K."/>
            <person name="Chen J."/>
            <person name="Drula E."/>
            <person name="Henrissat B."/>
            <person name="Wiebenga A."/>
            <person name="Lubbers R.J."/>
            <person name="Gomes A.C."/>
            <person name="Makela M.R."/>
            <person name="Stajich J."/>
            <person name="Grigoriev I.V."/>
            <person name="Mortensen U.H."/>
            <person name="De Vries R.P."/>
            <person name="Baker S.E."/>
            <person name="Andersen M.R."/>
        </authorList>
    </citation>
    <scope>NUCLEOTIDE SEQUENCE [LARGE SCALE GENOMIC DNA]</scope>
    <source>
        <strain evidence="5 6">CBS 123904</strain>
    </source>
</reference>
<feature type="compositionally biased region" description="Basic and acidic residues" evidence="4">
    <location>
        <begin position="62"/>
        <end position="73"/>
    </location>
</feature>
<organism evidence="5 6">
    <name type="scientific">Aspergillus pseudoustus</name>
    <dbReference type="NCBI Taxonomy" id="1810923"/>
    <lineage>
        <taxon>Eukaryota</taxon>
        <taxon>Fungi</taxon>
        <taxon>Dikarya</taxon>
        <taxon>Ascomycota</taxon>
        <taxon>Pezizomycotina</taxon>
        <taxon>Eurotiomycetes</taxon>
        <taxon>Eurotiomycetidae</taxon>
        <taxon>Eurotiales</taxon>
        <taxon>Aspergillaceae</taxon>
        <taxon>Aspergillus</taxon>
        <taxon>Aspergillus subgen. Nidulantes</taxon>
    </lineage>
</organism>
<evidence type="ECO:0000256" key="4">
    <source>
        <dbReference type="SAM" id="MobiDB-lite"/>
    </source>
</evidence>
<evidence type="ECO:0000256" key="3">
    <source>
        <dbReference type="PROSITE-ProRule" id="PRU00023"/>
    </source>
</evidence>
<name>A0ABR4KGZ9_9EURO</name>
<dbReference type="InterPro" id="IPR050745">
    <property type="entry name" value="Multifunctional_regulatory"/>
</dbReference>
<dbReference type="Gene3D" id="1.25.40.20">
    <property type="entry name" value="Ankyrin repeat-containing domain"/>
    <property type="match status" value="2"/>
</dbReference>
<dbReference type="Proteomes" id="UP001610446">
    <property type="component" value="Unassembled WGS sequence"/>
</dbReference>
<dbReference type="PANTHER" id="PTHR24189">
    <property type="entry name" value="MYOTROPHIN"/>
    <property type="match status" value="1"/>
</dbReference>
<dbReference type="InterPro" id="IPR002110">
    <property type="entry name" value="Ankyrin_rpt"/>
</dbReference>
<dbReference type="PROSITE" id="PS50297">
    <property type="entry name" value="ANK_REP_REGION"/>
    <property type="match status" value="1"/>
</dbReference>
<protein>
    <submittedName>
        <fullName evidence="5">Ankyrin repeat-containing domain protein</fullName>
    </submittedName>
</protein>
<keyword evidence="2 3" id="KW-0040">ANK repeat</keyword>
<dbReference type="Pfam" id="PF12796">
    <property type="entry name" value="Ank_2"/>
    <property type="match status" value="1"/>
</dbReference>
<feature type="repeat" description="ANK" evidence="3">
    <location>
        <begin position="143"/>
        <end position="174"/>
    </location>
</feature>
<gene>
    <name evidence="5" type="ORF">BJY01DRAFT_117212</name>
</gene>
<keyword evidence="6" id="KW-1185">Reference proteome</keyword>
<dbReference type="EMBL" id="JBFXLU010000030">
    <property type="protein sequence ID" value="KAL2851539.1"/>
    <property type="molecule type" value="Genomic_DNA"/>
</dbReference>
<dbReference type="SUPFAM" id="SSF48403">
    <property type="entry name" value="Ankyrin repeat"/>
    <property type="match status" value="1"/>
</dbReference>
<proteinExistence type="predicted"/>
<dbReference type="PANTHER" id="PTHR24189:SF50">
    <property type="entry name" value="ANKYRIN REPEAT AND SOCS BOX PROTEIN 2"/>
    <property type="match status" value="1"/>
</dbReference>
<dbReference type="PROSITE" id="PS50088">
    <property type="entry name" value="ANK_REPEAT"/>
    <property type="match status" value="1"/>
</dbReference>
<comment type="caution">
    <text evidence="5">The sequence shown here is derived from an EMBL/GenBank/DDBJ whole genome shotgun (WGS) entry which is preliminary data.</text>
</comment>
<evidence type="ECO:0000256" key="1">
    <source>
        <dbReference type="ARBA" id="ARBA00022737"/>
    </source>
</evidence>
<evidence type="ECO:0000256" key="2">
    <source>
        <dbReference type="ARBA" id="ARBA00023043"/>
    </source>
</evidence>